<proteinExistence type="predicted"/>
<evidence type="ECO:0000313" key="3">
    <source>
        <dbReference type="EMBL" id="SEH38306.1"/>
    </source>
</evidence>
<accession>A0A1H6HQV6</accession>
<dbReference type="Gene3D" id="3.90.320.10">
    <property type="match status" value="1"/>
</dbReference>
<reference evidence="3 4" key="1">
    <citation type="submission" date="2016-10" db="EMBL/GenBank/DDBJ databases">
        <authorList>
            <person name="de Groot N.N."/>
        </authorList>
    </citation>
    <scope>NUCLEOTIDE SEQUENCE [LARGE SCALE GENOMIC DNA]</scope>
    <source>
        <strain evidence="3 4">YAD2003</strain>
    </source>
</reference>
<evidence type="ECO:0000313" key="4">
    <source>
        <dbReference type="Proteomes" id="UP000183190"/>
    </source>
</evidence>
<keyword evidence="3" id="KW-0269">Exonuclease</keyword>
<dbReference type="EMBL" id="FNWV01000001">
    <property type="protein sequence ID" value="SEH38306.1"/>
    <property type="molecule type" value="Genomic_DNA"/>
</dbReference>
<dbReference type="GO" id="GO:0004527">
    <property type="term" value="F:exonuclease activity"/>
    <property type="evidence" value="ECO:0007669"/>
    <property type="project" value="UniProtKB-KW"/>
</dbReference>
<feature type="domain" description="DUF83" evidence="2">
    <location>
        <begin position="42"/>
        <end position="145"/>
    </location>
</feature>
<dbReference type="Pfam" id="PF01930">
    <property type="entry name" value="Cas_Cas4"/>
    <property type="match status" value="1"/>
</dbReference>
<protein>
    <submittedName>
        <fullName evidence="3">CRISPR-associated exonuclease Cas4</fullName>
    </submittedName>
</protein>
<evidence type="ECO:0000259" key="2">
    <source>
        <dbReference type="Pfam" id="PF01930"/>
    </source>
</evidence>
<dbReference type="AlphaFoldDB" id="A0A1H6HQV6"/>
<keyword evidence="1" id="KW-0378">Hydrolase</keyword>
<name>A0A1H6HQV6_RUMFL</name>
<organism evidence="3 4">
    <name type="scientific">Ruminococcus flavefaciens</name>
    <dbReference type="NCBI Taxonomy" id="1265"/>
    <lineage>
        <taxon>Bacteria</taxon>
        <taxon>Bacillati</taxon>
        <taxon>Bacillota</taxon>
        <taxon>Clostridia</taxon>
        <taxon>Eubacteriales</taxon>
        <taxon>Oscillospiraceae</taxon>
        <taxon>Ruminococcus</taxon>
    </lineage>
</organism>
<dbReference type="Proteomes" id="UP000183190">
    <property type="component" value="Unassembled WGS sequence"/>
</dbReference>
<dbReference type="InterPro" id="IPR011604">
    <property type="entry name" value="PDDEXK-like_dom_sf"/>
</dbReference>
<sequence>MRSDITVYNDMPEYDIFGVTDCIEFVRSDDGVRLDGYDGSFTVRIVEYKPKAPKNEEFSPTDAIQVFAQKICADSIWKCSCECYIYYADIRRRVRLPFDEEYQKYDDMLKKLLEEMRGVLAEKMIPQRKKGQKCSGCSLSDICFPVKKKYSVKELVMQQKGADYP</sequence>
<dbReference type="InterPro" id="IPR022765">
    <property type="entry name" value="Dna2/Cas4_DUF83"/>
</dbReference>
<evidence type="ECO:0000256" key="1">
    <source>
        <dbReference type="ARBA" id="ARBA00022801"/>
    </source>
</evidence>
<gene>
    <name evidence="3" type="ORF">SAMN02910265_00222</name>
</gene>
<keyword evidence="3" id="KW-0540">Nuclease</keyword>